<protein>
    <recommendedName>
        <fullName evidence="11">Glycosyltransferase RgtA/B/C/D-like domain-containing protein</fullName>
    </recommendedName>
</protein>
<keyword evidence="3" id="KW-0328">Glycosyltransferase</keyword>
<dbReference type="Proteomes" id="UP000316095">
    <property type="component" value="Unassembled WGS sequence"/>
</dbReference>
<keyword evidence="10" id="KW-1185">Reference proteome</keyword>
<reference evidence="9 10" key="1">
    <citation type="submission" date="2019-02" db="EMBL/GenBank/DDBJ databases">
        <title>Deep-cultivation of Planctomycetes and their phenomic and genomic characterization uncovers novel biology.</title>
        <authorList>
            <person name="Wiegand S."/>
            <person name="Jogler M."/>
            <person name="Boedeker C."/>
            <person name="Pinto D."/>
            <person name="Vollmers J."/>
            <person name="Rivas-Marin E."/>
            <person name="Kohn T."/>
            <person name="Peeters S.H."/>
            <person name="Heuer A."/>
            <person name="Rast P."/>
            <person name="Oberbeckmann S."/>
            <person name="Bunk B."/>
            <person name="Jeske O."/>
            <person name="Meyerdierks A."/>
            <person name="Storesund J.E."/>
            <person name="Kallscheuer N."/>
            <person name="Luecker S."/>
            <person name="Lage O.M."/>
            <person name="Pohl T."/>
            <person name="Merkel B.J."/>
            <person name="Hornburger P."/>
            <person name="Mueller R.-W."/>
            <person name="Bruemmer F."/>
            <person name="Labrenz M."/>
            <person name="Spormann A.M."/>
            <person name="Op Den Camp H."/>
            <person name="Overmann J."/>
            <person name="Amann R."/>
            <person name="Jetten M.S.M."/>
            <person name="Mascher T."/>
            <person name="Medema M.H."/>
            <person name="Devos D.P."/>
            <person name="Kaster A.-K."/>
            <person name="Ovreas L."/>
            <person name="Rohde M."/>
            <person name="Galperin M.Y."/>
            <person name="Jogler C."/>
        </authorList>
    </citation>
    <scope>NUCLEOTIDE SEQUENCE [LARGE SCALE GENOMIC DNA]</scope>
    <source>
        <strain evidence="9 10">Pan54</strain>
    </source>
</reference>
<accession>A0A5C5XR32</accession>
<feature type="transmembrane region" description="Helical" evidence="8">
    <location>
        <begin position="252"/>
        <end position="271"/>
    </location>
</feature>
<dbReference type="InterPro" id="IPR050297">
    <property type="entry name" value="LipidA_mod_glycosyltrf_83"/>
</dbReference>
<comment type="caution">
    <text evidence="9">The sequence shown here is derived from an EMBL/GenBank/DDBJ whole genome shotgun (WGS) entry which is preliminary data.</text>
</comment>
<evidence type="ECO:0000256" key="2">
    <source>
        <dbReference type="ARBA" id="ARBA00022475"/>
    </source>
</evidence>
<name>A0A5C5XR32_9PLAN</name>
<evidence type="ECO:0008006" key="11">
    <source>
        <dbReference type="Google" id="ProtNLM"/>
    </source>
</evidence>
<keyword evidence="6 8" id="KW-1133">Transmembrane helix</keyword>
<feature type="transmembrane region" description="Helical" evidence="8">
    <location>
        <begin position="407"/>
        <end position="429"/>
    </location>
</feature>
<dbReference type="AlphaFoldDB" id="A0A5C5XR32"/>
<dbReference type="RefSeq" id="WP_146506230.1">
    <property type="nucleotide sequence ID" value="NZ_SJPG01000001.1"/>
</dbReference>
<feature type="transmembrane region" description="Helical" evidence="8">
    <location>
        <begin position="40"/>
        <end position="58"/>
    </location>
</feature>
<feature type="transmembrane region" description="Helical" evidence="8">
    <location>
        <begin position="138"/>
        <end position="155"/>
    </location>
</feature>
<keyword evidence="5 8" id="KW-0812">Transmembrane</keyword>
<evidence type="ECO:0000256" key="8">
    <source>
        <dbReference type="SAM" id="Phobius"/>
    </source>
</evidence>
<keyword evidence="2" id="KW-1003">Cell membrane</keyword>
<evidence type="ECO:0000256" key="1">
    <source>
        <dbReference type="ARBA" id="ARBA00004651"/>
    </source>
</evidence>
<evidence type="ECO:0000256" key="5">
    <source>
        <dbReference type="ARBA" id="ARBA00022692"/>
    </source>
</evidence>
<evidence type="ECO:0000256" key="3">
    <source>
        <dbReference type="ARBA" id="ARBA00022676"/>
    </source>
</evidence>
<feature type="transmembrane region" description="Helical" evidence="8">
    <location>
        <begin position="164"/>
        <end position="182"/>
    </location>
</feature>
<dbReference type="GO" id="GO:0005886">
    <property type="term" value="C:plasma membrane"/>
    <property type="evidence" value="ECO:0007669"/>
    <property type="project" value="UniProtKB-SubCell"/>
</dbReference>
<evidence type="ECO:0000313" key="10">
    <source>
        <dbReference type="Proteomes" id="UP000316095"/>
    </source>
</evidence>
<dbReference type="EMBL" id="SJPG01000001">
    <property type="protein sequence ID" value="TWT64525.1"/>
    <property type="molecule type" value="Genomic_DNA"/>
</dbReference>
<dbReference type="PANTHER" id="PTHR33908">
    <property type="entry name" value="MANNOSYLTRANSFERASE YKCB-RELATED"/>
    <property type="match status" value="1"/>
</dbReference>
<evidence type="ECO:0000256" key="7">
    <source>
        <dbReference type="ARBA" id="ARBA00023136"/>
    </source>
</evidence>
<feature type="transmembrane region" description="Helical" evidence="8">
    <location>
        <begin position="90"/>
        <end position="108"/>
    </location>
</feature>
<dbReference type="GO" id="GO:0016763">
    <property type="term" value="F:pentosyltransferase activity"/>
    <property type="evidence" value="ECO:0007669"/>
    <property type="project" value="TreeGrafter"/>
</dbReference>
<feature type="transmembrane region" description="Helical" evidence="8">
    <location>
        <begin position="320"/>
        <end position="338"/>
    </location>
</feature>
<feature type="transmembrane region" description="Helical" evidence="8">
    <location>
        <begin position="115"/>
        <end position="132"/>
    </location>
</feature>
<dbReference type="OrthoDB" id="212449at2"/>
<feature type="transmembrane region" description="Helical" evidence="8">
    <location>
        <begin position="343"/>
        <end position="361"/>
    </location>
</feature>
<evidence type="ECO:0000256" key="4">
    <source>
        <dbReference type="ARBA" id="ARBA00022679"/>
    </source>
</evidence>
<gene>
    <name evidence="9" type="ORF">Pan54_52890</name>
</gene>
<keyword evidence="7 8" id="KW-0472">Membrane</keyword>
<evidence type="ECO:0000313" key="9">
    <source>
        <dbReference type="EMBL" id="TWT64525.1"/>
    </source>
</evidence>
<dbReference type="GO" id="GO:0009103">
    <property type="term" value="P:lipopolysaccharide biosynthetic process"/>
    <property type="evidence" value="ECO:0007669"/>
    <property type="project" value="UniProtKB-ARBA"/>
</dbReference>
<feature type="transmembrane region" description="Helical" evidence="8">
    <location>
        <begin position="202"/>
        <end position="231"/>
    </location>
</feature>
<evidence type="ECO:0000256" key="6">
    <source>
        <dbReference type="ARBA" id="ARBA00022989"/>
    </source>
</evidence>
<feature type="transmembrane region" description="Helical" evidence="8">
    <location>
        <begin position="373"/>
        <end position="395"/>
    </location>
</feature>
<comment type="subcellular location">
    <subcellularLocation>
        <location evidence="1">Cell membrane</location>
        <topology evidence="1">Multi-pass membrane protein</topology>
    </subcellularLocation>
</comment>
<organism evidence="9 10">
    <name type="scientific">Rubinisphaera italica</name>
    <dbReference type="NCBI Taxonomy" id="2527969"/>
    <lineage>
        <taxon>Bacteria</taxon>
        <taxon>Pseudomonadati</taxon>
        <taxon>Planctomycetota</taxon>
        <taxon>Planctomycetia</taxon>
        <taxon>Planctomycetales</taxon>
        <taxon>Planctomycetaceae</taxon>
        <taxon>Rubinisphaera</taxon>
    </lineage>
</organism>
<sequence>MGIEYPKAREERLLDGSLKFPRPIAISAEDEITSQTQFRLITAFMVIGLLLRFGRYLMQFPLWEDEAFLCANLINRDYFQLLEPLQYHQVSPVLFLWIQLTIVKLFGFHEFGLRLFPFLCSLASLGLFSHVAKRLLSGYALVLAIGIFAVAYPNIRYAAEAKQYASNLLIGLTLLAMILEWWKSASSDDRSIRSKSNRWLWALAIFTPFAVGISYPAVFTAGAGSLFLGILMLRNILKQHRSIFSEKSFVPWLAWNVVIVVSFLLIMSLAARGQSESELKWMGDYWKHTFPPVTTPTELPSWLLRIHAGSLLAFPVGGEHGASSLTLISLLAGGILVWRNQKLLTILMFSPAALHLIAAGLERYPYGGHVKFSMHMGAMICLISGLGAAWIMAALGKLMHIPRKSMALAIIYLLAIGAGSLARDIAYPFKTESDMRSRAFARWFWFHAAFQGEVACVENDLGIILTPQAQAELSWAAMYRVNKEIYGPSETKRRDFSGVTAESPLRCVIYRVPHFEFDQTRYEKWLELMQLEYELVGTERLEFPRFGKHEDARTREAALTLDFIDVLTFTPRKEN</sequence>
<keyword evidence="4" id="KW-0808">Transferase</keyword>
<proteinExistence type="predicted"/>
<dbReference type="PANTHER" id="PTHR33908:SF11">
    <property type="entry name" value="MEMBRANE PROTEIN"/>
    <property type="match status" value="1"/>
</dbReference>